<evidence type="ECO:0000313" key="9">
    <source>
        <dbReference type="EMBL" id="PFG30992.1"/>
    </source>
</evidence>
<dbReference type="GO" id="GO:0016887">
    <property type="term" value="F:ATP hydrolysis activity"/>
    <property type="evidence" value="ECO:0007669"/>
    <property type="project" value="InterPro"/>
</dbReference>
<keyword evidence="7" id="KW-0472">Membrane</keyword>
<dbReference type="SUPFAM" id="SSF52540">
    <property type="entry name" value="P-loop containing nucleoside triphosphate hydrolases"/>
    <property type="match status" value="1"/>
</dbReference>
<evidence type="ECO:0000256" key="7">
    <source>
        <dbReference type="ARBA" id="ARBA00023136"/>
    </source>
</evidence>
<keyword evidence="6" id="KW-0029">Amino-acid transport</keyword>
<keyword evidence="5" id="KW-1278">Translocase</keyword>
<dbReference type="GO" id="GO:0005524">
    <property type="term" value="F:ATP binding"/>
    <property type="evidence" value="ECO:0007669"/>
    <property type="project" value="UniProtKB-KW"/>
</dbReference>
<comment type="caution">
    <text evidence="9">The sequence shown here is derived from an EMBL/GenBank/DDBJ whole genome shotgun (WGS) entry which is preliminary data.</text>
</comment>
<evidence type="ECO:0000256" key="5">
    <source>
        <dbReference type="ARBA" id="ARBA00022967"/>
    </source>
</evidence>
<dbReference type="InterPro" id="IPR050086">
    <property type="entry name" value="MetN_ABC_transporter-like"/>
</dbReference>
<keyword evidence="2" id="KW-1003">Cell membrane</keyword>
<dbReference type="PANTHER" id="PTHR43166:SF30">
    <property type="entry name" value="METHIONINE IMPORT ATP-BINDING PROTEIN METN"/>
    <property type="match status" value="1"/>
</dbReference>
<dbReference type="RefSeq" id="WP_098407391.1">
    <property type="nucleotide sequence ID" value="NZ_PDJE01000001.1"/>
</dbReference>
<dbReference type="InterPro" id="IPR003439">
    <property type="entry name" value="ABC_transporter-like_ATP-bd"/>
</dbReference>
<evidence type="ECO:0000259" key="8">
    <source>
        <dbReference type="PROSITE" id="PS50893"/>
    </source>
</evidence>
<keyword evidence="4 9" id="KW-0067">ATP-binding</keyword>
<evidence type="ECO:0000313" key="10">
    <source>
        <dbReference type="Proteomes" id="UP000221369"/>
    </source>
</evidence>
<dbReference type="Pfam" id="PF00005">
    <property type="entry name" value="ABC_tran"/>
    <property type="match status" value="1"/>
</dbReference>
<evidence type="ECO:0000256" key="3">
    <source>
        <dbReference type="ARBA" id="ARBA00022741"/>
    </source>
</evidence>
<dbReference type="PANTHER" id="PTHR43166">
    <property type="entry name" value="AMINO ACID IMPORT ATP-BINDING PROTEIN"/>
    <property type="match status" value="1"/>
</dbReference>
<dbReference type="PROSITE" id="PS50893">
    <property type="entry name" value="ABC_TRANSPORTER_2"/>
    <property type="match status" value="1"/>
</dbReference>
<keyword evidence="3" id="KW-0547">Nucleotide-binding</keyword>
<dbReference type="PROSITE" id="PS00211">
    <property type="entry name" value="ABC_TRANSPORTER_1"/>
    <property type="match status" value="1"/>
</dbReference>
<proteinExistence type="predicted"/>
<evidence type="ECO:0000256" key="2">
    <source>
        <dbReference type="ARBA" id="ARBA00022475"/>
    </source>
</evidence>
<dbReference type="Proteomes" id="UP000221369">
    <property type="component" value="Unassembled WGS sequence"/>
</dbReference>
<keyword evidence="1" id="KW-0813">Transport</keyword>
<gene>
    <name evidence="9" type="ORF">ATJ78_1937</name>
</gene>
<dbReference type="InterPro" id="IPR017871">
    <property type="entry name" value="ABC_transporter-like_CS"/>
</dbReference>
<dbReference type="SMART" id="SM00382">
    <property type="entry name" value="AAA"/>
    <property type="match status" value="1"/>
</dbReference>
<dbReference type="InterPro" id="IPR003593">
    <property type="entry name" value="AAA+_ATPase"/>
</dbReference>
<evidence type="ECO:0000256" key="4">
    <source>
        <dbReference type="ARBA" id="ARBA00022840"/>
    </source>
</evidence>
<name>A0A2A9DYD2_9MICO</name>
<protein>
    <submittedName>
        <fullName evidence="9">D-methionine transport system ATP-binding protein</fullName>
    </submittedName>
</protein>
<dbReference type="GO" id="GO:0006865">
    <property type="term" value="P:amino acid transport"/>
    <property type="evidence" value="ECO:0007669"/>
    <property type="project" value="UniProtKB-KW"/>
</dbReference>
<evidence type="ECO:0000256" key="6">
    <source>
        <dbReference type="ARBA" id="ARBA00022970"/>
    </source>
</evidence>
<organism evidence="9 10">
    <name type="scientific">Paramicrobacterium agarici</name>
    <dbReference type="NCBI Taxonomy" id="630514"/>
    <lineage>
        <taxon>Bacteria</taxon>
        <taxon>Bacillati</taxon>
        <taxon>Actinomycetota</taxon>
        <taxon>Actinomycetes</taxon>
        <taxon>Micrococcales</taxon>
        <taxon>Microbacteriaceae</taxon>
        <taxon>Paramicrobacterium</taxon>
    </lineage>
</organism>
<dbReference type="InterPro" id="IPR027417">
    <property type="entry name" value="P-loop_NTPase"/>
</dbReference>
<evidence type="ECO:0000256" key="1">
    <source>
        <dbReference type="ARBA" id="ARBA00022448"/>
    </source>
</evidence>
<accession>A0A2A9DYD2</accession>
<feature type="domain" description="ABC transporter" evidence="8">
    <location>
        <begin position="7"/>
        <end position="240"/>
    </location>
</feature>
<dbReference type="Gene3D" id="3.40.50.300">
    <property type="entry name" value="P-loop containing nucleotide triphosphate hydrolases"/>
    <property type="match status" value="1"/>
</dbReference>
<dbReference type="EMBL" id="PDJE01000001">
    <property type="protein sequence ID" value="PFG30992.1"/>
    <property type="molecule type" value="Genomic_DNA"/>
</dbReference>
<keyword evidence="10" id="KW-1185">Reference proteome</keyword>
<dbReference type="AlphaFoldDB" id="A0A2A9DYD2"/>
<reference evidence="9 10" key="1">
    <citation type="submission" date="2017-10" db="EMBL/GenBank/DDBJ databases">
        <title>Sequencing the genomes of 1000 actinobacteria strains.</title>
        <authorList>
            <person name="Klenk H.-P."/>
        </authorList>
    </citation>
    <scope>NUCLEOTIDE SEQUENCE [LARGE SCALE GENOMIC DNA]</scope>
    <source>
        <strain evidence="9 10">DSM 21798</strain>
    </source>
</reference>
<sequence length="247" mass="26718">MLQATPVAVLDAVTVRFGATTALDNVDLTIKRGEILGVIGESGAGKSTLLGLLDAVDHPTAGRVLIEGTDPTQLKDRERRQLRRRIGMVFQNFNLLSNRTVWQNVALPLKLQRRSDPALIGELLEYVGLTEFSERYPAQLSGGQKQRVAIARSLVTRPALLLCDEPTSALDTRTTADILELLAATRRDFGTTIVLVTHELDAVGATCDRAAVLENGALKSVLDVAPTARDRVAESSYLAHAQRVLGT</sequence>